<accession>A0A5B7JXI4</accession>
<dbReference type="AlphaFoldDB" id="A0A5B7JXI4"/>
<feature type="region of interest" description="Disordered" evidence="1">
    <location>
        <begin position="1"/>
        <end position="72"/>
    </location>
</feature>
<name>A0A5B7JXI4_PORTR</name>
<sequence>MEEAIAKVPCQRAKRSRGRSLAHRSDEDTPCLTISDEGVAKGGGKKGGERADSQTPTRASRESPTGSRRVLGFADGLETGALWVRAAD</sequence>
<reference evidence="2 3" key="1">
    <citation type="submission" date="2019-05" db="EMBL/GenBank/DDBJ databases">
        <title>Another draft genome of Portunus trituberculatus and its Hox gene families provides insights of decapod evolution.</title>
        <authorList>
            <person name="Jeong J.-H."/>
            <person name="Song I."/>
            <person name="Kim S."/>
            <person name="Choi T."/>
            <person name="Kim D."/>
            <person name="Ryu S."/>
            <person name="Kim W."/>
        </authorList>
    </citation>
    <scope>NUCLEOTIDE SEQUENCE [LARGE SCALE GENOMIC DNA]</scope>
    <source>
        <tissue evidence="2">Muscle</tissue>
    </source>
</reference>
<proteinExistence type="predicted"/>
<feature type="compositionally biased region" description="Polar residues" evidence="1">
    <location>
        <begin position="53"/>
        <end position="66"/>
    </location>
</feature>
<organism evidence="2 3">
    <name type="scientific">Portunus trituberculatus</name>
    <name type="common">Swimming crab</name>
    <name type="synonym">Neptunus trituberculatus</name>
    <dbReference type="NCBI Taxonomy" id="210409"/>
    <lineage>
        <taxon>Eukaryota</taxon>
        <taxon>Metazoa</taxon>
        <taxon>Ecdysozoa</taxon>
        <taxon>Arthropoda</taxon>
        <taxon>Crustacea</taxon>
        <taxon>Multicrustacea</taxon>
        <taxon>Malacostraca</taxon>
        <taxon>Eumalacostraca</taxon>
        <taxon>Eucarida</taxon>
        <taxon>Decapoda</taxon>
        <taxon>Pleocyemata</taxon>
        <taxon>Brachyura</taxon>
        <taxon>Eubrachyura</taxon>
        <taxon>Portunoidea</taxon>
        <taxon>Portunidae</taxon>
        <taxon>Portuninae</taxon>
        <taxon>Portunus</taxon>
    </lineage>
</organism>
<evidence type="ECO:0000313" key="2">
    <source>
        <dbReference type="EMBL" id="MPC99275.1"/>
    </source>
</evidence>
<evidence type="ECO:0000256" key="1">
    <source>
        <dbReference type="SAM" id="MobiDB-lite"/>
    </source>
</evidence>
<dbReference type="Proteomes" id="UP000324222">
    <property type="component" value="Unassembled WGS sequence"/>
</dbReference>
<protein>
    <submittedName>
        <fullName evidence="2">Uncharacterized protein</fullName>
    </submittedName>
</protein>
<feature type="compositionally biased region" description="Basic residues" evidence="1">
    <location>
        <begin position="12"/>
        <end position="22"/>
    </location>
</feature>
<comment type="caution">
    <text evidence="2">The sequence shown here is derived from an EMBL/GenBank/DDBJ whole genome shotgun (WGS) entry which is preliminary data.</text>
</comment>
<keyword evidence="3" id="KW-1185">Reference proteome</keyword>
<dbReference type="EMBL" id="VSRR010117681">
    <property type="protein sequence ID" value="MPC99275.1"/>
    <property type="molecule type" value="Genomic_DNA"/>
</dbReference>
<gene>
    <name evidence="2" type="ORF">E2C01_094679</name>
</gene>
<evidence type="ECO:0000313" key="3">
    <source>
        <dbReference type="Proteomes" id="UP000324222"/>
    </source>
</evidence>